<organism evidence="1 2">
    <name type="scientific">Didymella glomerata</name>
    <dbReference type="NCBI Taxonomy" id="749621"/>
    <lineage>
        <taxon>Eukaryota</taxon>
        <taxon>Fungi</taxon>
        <taxon>Dikarya</taxon>
        <taxon>Ascomycota</taxon>
        <taxon>Pezizomycotina</taxon>
        <taxon>Dothideomycetes</taxon>
        <taxon>Pleosporomycetidae</taxon>
        <taxon>Pleosporales</taxon>
        <taxon>Pleosporineae</taxon>
        <taxon>Didymellaceae</taxon>
        <taxon>Didymella</taxon>
    </lineage>
</organism>
<comment type="caution">
    <text evidence="1">The sequence shown here is derived from an EMBL/GenBank/DDBJ whole genome shotgun (WGS) entry which is preliminary data.</text>
</comment>
<dbReference type="EMBL" id="JAPEUV010000039">
    <property type="protein sequence ID" value="KAJ4337385.1"/>
    <property type="molecule type" value="Genomic_DNA"/>
</dbReference>
<keyword evidence="2" id="KW-1185">Reference proteome</keyword>
<sequence>MALTIHEIAPDSDNVIVLKLASNSFAQWPSLSELEGEVADAADASPIELDSACEERKEPPAESKGQNSCEVHYHVSSSHLIQSSPWFKRVLGKVGWSESRAVDGRYRIVAEDWDETALLTVLNIIHLRNRQIPKVVSLGEMAKIRVVADYYECGEAIEMFTTLWTQSLKRLSIPSTYCRELVLWIWVSLVFDMPQEFEIATLEAINTATEAVEMLGLPIPKTVAGSFNYNQFTSLHSCELRAATIPITNELFATTKGLKLQEVKVSGRTRQIGR</sequence>
<accession>A0A9W8WZX1</accession>
<dbReference type="OrthoDB" id="5326346at2759"/>
<name>A0A9W8WZX1_9PLEO</name>
<protein>
    <recommendedName>
        <fullName evidence="3">BTB domain-containing protein</fullName>
    </recommendedName>
</protein>
<evidence type="ECO:0008006" key="3">
    <source>
        <dbReference type="Google" id="ProtNLM"/>
    </source>
</evidence>
<evidence type="ECO:0000313" key="1">
    <source>
        <dbReference type="EMBL" id="KAJ4337385.1"/>
    </source>
</evidence>
<dbReference type="AlphaFoldDB" id="A0A9W8WZX1"/>
<evidence type="ECO:0000313" key="2">
    <source>
        <dbReference type="Proteomes" id="UP001140562"/>
    </source>
</evidence>
<proteinExistence type="predicted"/>
<gene>
    <name evidence="1" type="ORF">N0V87_004708</name>
</gene>
<reference evidence="1" key="1">
    <citation type="submission" date="2022-10" db="EMBL/GenBank/DDBJ databases">
        <title>Tapping the CABI collections for fungal endophytes: first genome assemblies for Collariella, Neodidymelliopsis, Ascochyta clinopodiicola, Didymella pomorum, Didymosphaeria variabile, Neocosmospora piperis and Neocucurbitaria cava.</title>
        <authorList>
            <person name="Hill R."/>
        </authorList>
    </citation>
    <scope>NUCLEOTIDE SEQUENCE</scope>
    <source>
        <strain evidence="1">IMI 360193</strain>
    </source>
</reference>
<dbReference type="Proteomes" id="UP001140562">
    <property type="component" value="Unassembled WGS sequence"/>
</dbReference>